<dbReference type="PANTHER" id="PTHR45011:SF1">
    <property type="entry name" value="DAP3-BINDING CELL DEATH ENHANCER 1"/>
    <property type="match status" value="1"/>
</dbReference>
<reference evidence="2 3" key="1">
    <citation type="journal article" date="2015" name="Genome Announc.">
        <title>Complete Genome Sequence of Cupriavidus basilensis 4G11, Isolated from the Oak Ridge Field Research Center Site.</title>
        <authorList>
            <person name="Ray J."/>
            <person name="Waters R.J."/>
            <person name="Skerker J.M."/>
            <person name="Kuehl J.V."/>
            <person name="Price M.N."/>
            <person name="Huang J."/>
            <person name="Chakraborty R."/>
            <person name="Arkin A.P."/>
            <person name="Deutschbauer A."/>
        </authorList>
    </citation>
    <scope>NUCLEOTIDE SEQUENCE [LARGE SCALE GENOMIC DNA]</scope>
    <source>
        <strain evidence="2">4G11</strain>
    </source>
</reference>
<keyword evidence="3" id="KW-1185">Reference proteome</keyword>
<gene>
    <name evidence="2" type="ORF">RR42_s2927</name>
</gene>
<dbReference type="EMBL" id="CP010537">
    <property type="protein sequence ID" value="AJG24508.1"/>
    <property type="molecule type" value="Genomic_DNA"/>
</dbReference>
<proteinExistence type="predicted"/>
<dbReference type="InterPro" id="IPR052748">
    <property type="entry name" value="ISR_Activator"/>
</dbReference>
<dbReference type="SUPFAM" id="SSF81901">
    <property type="entry name" value="HCP-like"/>
    <property type="match status" value="1"/>
</dbReference>
<dbReference type="KEGG" id="cbw:RR42_s2927"/>
<feature type="chain" id="PRO_5002173976" description="Sel1 repeat family protein" evidence="1">
    <location>
        <begin position="27"/>
        <end position="279"/>
    </location>
</feature>
<keyword evidence="1" id="KW-0732">Signal</keyword>
<dbReference type="SMART" id="SM00671">
    <property type="entry name" value="SEL1"/>
    <property type="match status" value="5"/>
</dbReference>
<evidence type="ECO:0000313" key="2">
    <source>
        <dbReference type="EMBL" id="AJG24508.1"/>
    </source>
</evidence>
<dbReference type="RefSeq" id="WP_052495175.1">
    <property type="nucleotide sequence ID" value="NZ_CP010537.1"/>
</dbReference>
<evidence type="ECO:0000313" key="3">
    <source>
        <dbReference type="Proteomes" id="UP000031843"/>
    </source>
</evidence>
<dbReference type="Proteomes" id="UP000031843">
    <property type="component" value="Chromosome secondary"/>
</dbReference>
<protein>
    <recommendedName>
        <fullName evidence="4">Sel1 repeat family protein</fullName>
    </recommendedName>
</protein>
<organism evidence="2 3">
    <name type="scientific">Cupriavidus basilensis</name>
    <dbReference type="NCBI Taxonomy" id="68895"/>
    <lineage>
        <taxon>Bacteria</taxon>
        <taxon>Pseudomonadati</taxon>
        <taxon>Pseudomonadota</taxon>
        <taxon>Betaproteobacteria</taxon>
        <taxon>Burkholderiales</taxon>
        <taxon>Burkholderiaceae</taxon>
        <taxon>Cupriavidus</taxon>
    </lineage>
</organism>
<accession>A0A0C4YN90</accession>
<dbReference type="InterPro" id="IPR006597">
    <property type="entry name" value="Sel1-like"/>
</dbReference>
<sequence>MKHNETRRALTLGLAAISMATGSAWAGEAEDLYAAMISGKCEPAATTLQARAKAGVAGAQGRLGIAYVRGACVREDMQAGAAWLRKAAEQGDAISRNELGSLYSTGNGVPKDYAQARRWFRLAAEQGYGPAQYNLALQYHFGEGGPVDDRDAVIWLRKAAVQGLADAQANLGGMLIKGEGMVLSNKREGVHWLRKSAMQGHPTGQNNLAAAYENGLGVARNMVLAYAWVLLSTREAEPGSEDMALRTGMAAELTAKQRAESERLARQWRVGQDLTTTMP</sequence>
<dbReference type="Pfam" id="PF08238">
    <property type="entry name" value="Sel1"/>
    <property type="match status" value="5"/>
</dbReference>
<feature type="signal peptide" evidence="1">
    <location>
        <begin position="1"/>
        <end position="26"/>
    </location>
</feature>
<evidence type="ECO:0000256" key="1">
    <source>
        <dbReference type="SAM" id="SignalP"/>
    </source>
</evidence>
<dbReference type="STRING" id="68895.RR42_s2927"/>
<name>A0A0C4YN90_9BURK</name>
<dbReference type="InterPro" id="IPR011990">
    <property type="entry name" value="TPR-like_helical_dom_sf"/>
</dbReference>
<dbReference type="PANTHER" id="PTHR45011">
    <property type="entry name" value="DAP3-BINDING CELL DEATH ENHANCER 1"/>
    <property type="match status" value="1"/>
</dbReference>
<dbReference type="Gene3D" id="1.25.40.10">
    <property type="entry name" value="Tetratricopeptide repeat domain"/>
    <property type="match status" value="2"/>
</dbReference>
<evidence type="ECO:0008006" key="4">
    <source>
        <dbReference type="Google" id="ProtNLM"/>
    </source>
</evidence>
<dbReference type="OrthoDB" id="5365194at2"/>
<dbReference type="AlphaFoldDB" id="A0A0C4YN90"/>